<dbReference type="OrthoDB" id="5838738at2"/>
<dbReference type="InterPro" id="IPR009015">
    <property type="entry name" value="Fucose_isomerase_N/cen_sf"/>
</dbReference>
<dbReference type="Pfam" id="PF02952">
    <property type="entry name" value="Fucose_iso_C"/>
    <property type="match status" value="1"/>
</dbReference>
<reference key="1">
    <citation type="submission" date="2010-09" db="EMBL/GenBank/DDBJ databases">
        <title>Complete sequence of Caldicellulosiruptor owensensis OL.</title>
        <authorList>
            <consortium name="US DOE Joint Genome Institute"/>
            <person name="Lucas S."/>
            <person name="Copeland A."/>
            <person name="Lapidus A."/>
            <person name="Cheng J.-F."/>
            <person name="Bruce D."/>
            <person name="Goodwin L."/>
            <person name="Pitluck S."/>
            <person name="Davenport K."/>
            <person name="Detter J.C."/>
            <person name="Han C."/>
            <person name="Tapia R."/>
            <person name="Land M."/>
            <person name="Hauser L."/>
            <person name="Chang Y.-J."/>
            <person name="Jeffries C."/>
            <person name="Kyrpides N."/>
            <person name="Ivanova N."/>
            <person name="Mikhailova N."/>
            <person name="Blumer-Schuette S.E."/>
            <person name="Kelly R.M."/>
            <person name="Woyke T."/>
        </authorList>
    </citation>
    <scope>NUCLEOTIDE SEQUENCE</scope>
    <source>
        <strain>OL</strain>
    </source>
</reference>
<proteinExistence type="predicted"/>
<reference evidence="4 5" key="2">
    <citation type="journal article" date="2011" name="J. Bacteriol.">
        <title>Complete genome sequences for the anaerobic, extremely thermophilic plant biomass-degrading bacteria Caldicellulosiruptor hydrothermalis, Caldicellulosiruptor kristjanssonii, Caldicellulosiruptor kronotskyensis, Caldicellulosiruptor owensenis, and Caldicellulosiruptor lactoaceticus.</title>
        <authorList>
            <person name="Blumer-Schuette S.E."/>
            <person name="Ozdemir I."/>
            <person name="Mistry D."/>
            <person name="Lucas S."/>
            <person name="Lapidus A."/>
            <person name="Cheng J.F."/>
            <person name="Goodwin L.A."/>
            <person name="Pitluck S."/>
            <person name="Land M.L."/>
            <person name="Hauser L.J."/>
            <person name="Woyke T."/>
            <person name="Mikhailova N."/>
            <person name="Pati A."/>
            <person name="Kyrpides N.C."/>
            <person name="Ivanova N."/>
            <person name="Detter J.C."/>
            <person name="Walston-Davenport K."/>
            <person name="Han S."/>
            <person name="Adams M.W."/>
            <person name="Kelly R.M."/>
        </authorList>
    </citation>
    <scope>NUCLEOTIDE SEQUENCE [LARGE SCALE GENOMIC DNA]</scope>
    <source>
        <strain evidence="5">ATCC 700167 / DSM 13100 / OL</strain>
    </source>
</reference>
<dbReference type="AlphaFoldDB" id="E4Q3G1"/>
<dbReference type="GO" id="GO:0006004">
    <property type="term" value="P:fucose metabolic process"/>
    <property type="evidence" value="ECO:0007669"/>
    <property type="project" value="InterPro"/>
</dbReference>
<dbReference type="InterPro" id="IPR015888">
    <property type="entry name" value="Fuc_isomerase_C"/>
</dbReference>
<keyword evidence="1 4" id="KW-0413">Isomerase</keyword>
<accession>E4Q3G1</accession>
<evidence type="ECO:0000256" key="1">
    <source>
        <dbReference type="ARBA" id="ARBA00023235"/>
    </source>
</evidence>
<dbReference type="GO" id="GO:0008736">
    <property type="term" value="F:L-fucose isomerase activity"/>
    <property type="evidence" value="ECO:0007669"/>
    <property type="project" value="InterPro"/>
</dbReference>
<dbReference type="GO" id="GO:0005737">
    <property type="term" value="C:cytoplasm"/>
    <property type="evidence" value="ECO:0007669"/>
    <property type="project" value="InterPro"/>
</dbReference>
<dbReference type="HOGENOM" id="CLU_045643_0_0_9"/>
<evidence type="ECO:0000256" key="2">
    <source>
        <dbReference type="ARBA" id="ARBA00023277"/>
    </source>
</evidence>
<dbReference type="SUPFAM" id="SSF53743">
    <property type="entry name" value="FucI/AraA N-terminal and middle domains"/>
    <property type="match status" value="1"/>
</dbReference>
<dbReference type="PANTHER" id="PTHR36120">
    <property type="entry name" value="FUCOSE ISOMERASE"/>
    <property type="match status" value="1"/>
</dbReference>
<gene>
    <name evidence="4" type="ordered locus">Calow_0324</name>
</gene>
<evidence type="ECO:0000313" key="5">
    <source>
        <dbReference type="Proteomes" id="UP000006889"/>
    </source>
</evidence>
<keyword evidence="2" id="KW-0119">Carbohydrate metabolism</keyword>
<dbReference type="PANTHER" id="PTHR36120:SF1">
    <property type="entry name" value="L-FUCOSE ISOMERASE C-TERMINAL DOMAIN-CONTAINING PROTEIN"/>
    <property type="match status" value="1"/>
</dbReference>
<dbReference type="eggNOG" id="COG2407">
    <property type="taxonomic scope" value="Bacteria"/>
</dbReference>
<dbReference type="KEGG" id="cow:Calow_0324"/>
<evidence type="ECO:0000259" key="3">
    <source>
        <dbReference type="Pfam" id="PF02952"/>
    </source>
</evidence>
<dbReference type="STRING" id="632518.Calow_0324"/>
<dbReference type="EMBL" id="CP002216">
    <property type="protein sequence ID" value="ADQ03921.1"/>
    <property type="molecule type" value="Genomic_DNA"/>
</dbReference>
<keyword evidence="5" id="KW-1185">Reference proteome</keyword>
<name>E4Q3G1_CALOW</name>
<sequence>MNEKCFGVIISSRRFFNSKLAIEGREKLLKKLDELGFKYVVLSTQDTEGGVVSSVEDAVKCASLFKANEDKIKGIIISLPNFGDEVAVSTAIKLSGLNVPVLVHGFNDDMNKMEVENRRDAFCGKISVCNNLYQMGIKFTTTTLHTCDVEDSVFEEDLRNFNSICNIVDGLRNINILQLGTRPAPFKTVRYSEKLLQRYGINVIPVDLSEVIAYANSLDANSSVVKENIERIKNYGYIENEEKEKVEKSAKLLTAIEYFTKTNNCKAGAIQCWESIQNNYGTATCLPMSILTESGTPFACETDIMGAISMLILYYASGIPAGYVDWNNNYDNDPNKCIAFHCSAYAKSFLAKVPTIGTLEILGATLGYEKCFGCIKGRIAKGDMTYFKLSTDDIQGKVKGYVGEGEFTDDPVNTCGAYGVCYVPKLQELMSYICENGFEHHVAMGRGKVAKIINEATNKYLGWDIYWHQ</sequence>
<feature type="domain" description="L-fucose isomerase C-terminal" evidence="3">
    <location>
        <begin position="340"/>
        <end position="468"/>
    </location>
</feature>
<organism evidence="4 5">
    <name type="scientific">Caldicellulosiruptor owensensis (strain ATCC 700167 / DSM 13100 / OL)</name>
    <dbReference type="NCBI Taxonomy" id="632518"/>
    <lineage>
        <taxon>Bacteria</taxon>
        <taxon>Bacillati</taxon>
        <taxon>Bacillota</taxon>
        <taxon>Bacillota incertae sedis</taxon>
        <taxon>Caldicellulosiruptorales</taxon>
        <taxon>Caldicellulosiruptoraceae</taxon>
        <taxon>Caldicellulosiruptor</taxon>
    </lineage>
</organism>
<protein>
    <submittedName>
        <fullName evidence="4">L-fucose isomerase-like protein</fullName>
    </submittedName>
</protein>
<dbReference type="Proteomes" id="UP000006889">
    <property type="component" value="Chromosome"/>
</dbReference>
<evidence type="ECO:0000313" key="4">
    <source>
        <dbReference type="EMBL" id="ADQ03921.1"/>
    </source>
</evidence>